<name>A0ABW7QFL5_9MICO</name>
<sequence length="106" mass="11623">MPDWNYLQVEISDGVLFPVVGPGGLTREAAHAFIRRLLVRHDETVSQSLEPLIQAWDAGAADDTVYVGSLVWAIYEAADSAAGAREWVEDLAATLRRSGSKVRIAW</sequence>
<comment type="caution">
    <text evidence="1">The sequence shown here is derived from an EMBL/GenBank/DDBJ whole genome shotgun (WGS) entry which is preliminary data.</text>
</comment>
<protein>
    <submittedName>
        <fullName evidence="1">Uncharacterized protein</fullName>
    </submittedName>
</protein>
<organism evidence="1 2">
    <name type="scientific">Microbacterium alkaliflavum</name>
    <dbReference type="NCBI Taxonomy" id="3248839"/>
    <lineage>
        <taxon>Bacteria</taxon>
        <taxon>Bacillati</taxon>
        <taxon>Actinomycetota</taxon>
        <taxon>Actinomycetes</taxon>
        <taxon>Micrococcales</taxon>
        <taxon>Microbacteriaceae</taxon>
        <taxon>Microbacterium</taxon>
    </lineage>
</organism>
<dbReference type="EMBL" id="JBIQWL010000014">
    <property type="protein sequence ID" value="MFH8252997.1"/>
    <property type="molecule type" value="Genomic_DNA"/>
</dbReference>
<evidence type="ECO:0000313" key="1">
    <source>
        <dbReference type="EMBL" id="MFH8252997.1"/>
    </source>
</evidence>
<accession>A0ABW7QFL5</accession>
<reference evidence="1 2" key="1">
    <citation type="submission" date="2024-09" db="EMBL/GenBank/DDBJ databases">
        <authorList>
            <person name="Pan X."/>
        </authorList>
    </citation>
    <scope>NUCLEOTIDE SEQUENCE [LARGE SCALE GENOMIC DNA]</scope>
    <source>
        <strain evidence="1 2">B2969</strain>
    </source>
</reference>
<dbReference type="RefSeq" id="WP_397558422.1">
    <property type="nucleotide sequence ID" value="NZ_JBIQWL010000014.1"/>
</dbReference>
<dbReference type="Proteomes" id="UP001610861">
    <property type="component" value="Unassembled WGS sequence"/>
</dbReference>
<proteinExistence type="predicted"/>
<evidence type="ECO:0000313" key="2">
    <source>
        <dbReference type="Proteomes" id="UP001610861"/>
    </source>
</evidence>
<gene>
    <name evidence="1" type="ORF">ACH3VR_21705</name>
</gene>
<keyword evidence="2" id="KW-1185">Reference proteome</keyword>